<dbReference type="Proteomes" id="UP001437256">
    <property type="component" value="Unassembled WGS sequence"/>
</dbReference>
<gene>
    <name evidence="1" type="ORF">AAF712_002915</name>
</gene>
<evidence type="ECO:0000313" key="1">
    <source>
        <dbReference type="EMBL" id="KAL0070018.1"/>
    </source>
</evidence>
<proteinExistence type="predicted"/>
<evidence type="ECO:0000313" key="2">
    <source>
        <dbReference type="Proteomes" id="UP001437256"/>
    </source>
</evidence>
<sequence length="455" mass="50779">MGDSRSPPRSPEESNDESNICSKLMKLLVGYSRRWKNLLLGHGVKSYHQRALENLVADDVPLLETVRTGDFNLFIDFPNPFHGLPPINGIPLPQVPQSRPAPMSNVLCKLSSLRSLHLQQGSMLSLNVPLDWARLTELSFNFRPTAFASTASPIAILQRIAQTCHSLVILTFRSRLTPGSSLAGPVIWSSLRELRLTFDGPYPDEFDDDDPFPLLAHLKDVYSSIITPQLLHLTLQLDNHERRSVLADNDLPFHTLVKGAPHLTHLQIISYHILGAEALSRCLQGAPSLTTLKLEPERAPRQWSEYGRLRLDRVIAPPADWAPKLLSSLNELDSCPQLEVLDCGRCRTEDITSILEFVQDESRLSKLKQLRADMGDLLAQQICTMTSPSLVESLNSLRAMRDISVDFGVGRSFRTHPGAPMENEPLLWLGGCRREQLVNGEPDVIVVIVVQNVTV</sequence>
<dbReference type="Gene3D" id="3.80.10.10">
    <property type="entry name" value="Ribonuclease Inhibitor"/>
    <property type="match status" value="1"/>
</dbReference>
<dbReference type="InterPro" id="IPR032675">
    <property type="entry name" value="LRR_dom_sf"/>
</dbReference>
<protein>
    <submittedName>
        <fullName evidence="1">Uncharacterized protein</fullName>
    </submittedName>
</protein>
<accession>A0ABR3A8J9</accession>
<dbReference type="EMBL" id="JBBXMP010000009">
    <property type="protein sequence ID" value="KAL0070018.1"/>
    <property type="molecule type" value="Genomic_DNA"/>
</dbReference>
<organism evidence="1 2">
    <name type="scientific">Marasmius tenuissimus</name>
    <dbReference type="NCBI Taxonomy" id="585030"/>
    <lineage>
        <taxon>Eukaryota</taxon>
        <taxon>Fungi</taxon>
        <taxon>Dikarya</taxon>
        <taxon>Basidiomycota</taxon>
        <taxon>Agaricomycotina</taxon>
        <taxon>Agaricomycetes</taxon>
        <taxon>Agaricomycetidae</taxon>
        <taxon>Agaricales</taxon>
        <taxon>Marasmiineae</taxon>
        <taxon>Marasmiaceae</taxon>
        <taxon>Marasmius</taxon>
    </lineage>
</organism>
<name>A0ABR3A8J9_9AGAR</name>
<reference evidence="1 2" key="1">
    <citation type="submission" date="2024-05" db="EMBL/GenBank/DDBJ databases">
        <title>A draft genome resource for the thread blight pathogen Marasmius tenuissimus strain MS-2.</title>
        <authorList>
            <person name="Yulfo-Soto G.E."/>
            <person name="Baruah I.K."/>
            <person name="Amoako-Attah I."/>
            <person name="Bukari Y."/>
            <person name="Meinhardt L.W."/>
            <person name="Bailey B.A."/>
            <person name="Cohen S.P."/>
        </authorList>
    </citation>
    <scope>NUCLEOTIDE SEQUENCE [LARGE SCALE GENOMIC DNA]</scope>
    <source>
        <strain evidence="1 2">MS-2</strain>
    </source>
</reference>
<keyword evidence="2" id="KW-1185">Reference proteome</keyword>
<comment type="caution">
    <text evidence="1">The sequence shown here is derived from an EMBL/GenBank/DDBJ whole genome shotgun (WGS) entry which is preliminary data.</text>
</comment>
<dbReference type="SUPFAM" id="SSF52047">
    <property type="entry name" value="RNI-like"/>
    <property type="match status" value="1"/>
</dbReference>